<keyword evidence="1" id="KW-0695">RNA-directed DNA polymerase</keyword>
<dbReference type="GO" id="GO:0003964">
    <property type="term" value="F:RNA-directed DNA polymerase activity"/>
    <property type="evidence" value="ECO:0007669"/>
    <property type="project" value="UniProtKB-KW"/>
</dbReference>
<protein>
    <submittedName>
        <fullName evidence="1">Reverse transcriptase domain-containing protein</fullName>
    </submittedName>
</protein>
<accession>A0A8X6SLK5</accession>
<reference evidence="1" key="1">
    <citation type="submission" date="2020-08" db="EMBL/GenBank/DDBJ databases">
        <title>Multicomponent nature underlies the extraordinary mechanical properties of spider dragline silk.</title>
        <authorList>
            <person name="Kono N."/>
            <person name="Nakamura H."/>
            <person name="Mori M."/>
            <person name="Yoshida Y."/>
            <person name="Ohtoshi R."/>
            <person name="Malay A.D."/>
            <person name="Moran D.A.P."/>
            <person name="Tomita M."/>
            <person name="Numata K."/>
            <person name="Arakawa K."/>
        </authorList>
    </citation>
    <scope>NUCLEOTIDE SEQUENCE</scope>
</reference>
<evidence type="ECO:0000313" key="1">
    <source>
        <dbReference type="EMBL" id="GFY14401.1"/>
    </source>
</evidence>
<keyword evidence="1" id="KW-0808">Transferase</keyword>
<comment type="caution">
    <text evidence="1">The sequence shown here is derived from an EMBL/GenBank/DDBJ whole genome shotgun (WGS) entry which is preliminary data.</text>
</comment>
<name>A0A8X6SLK5_TRICX</name>
<dbReference type="AlphaFoldDB" id="A0A8X6SLK5"/>
<organism evidence="1 2">
    <name type="scientific">Trichonephila clavipes</name>
    <name type="common">Golden silk orbweaver</name>
    <name type="synonym">Nephila clavipes</name>
    <dbReference type="NCBI Taxonomy" id="2585209"/>
    <lineage>
        <taxon>Eukaryota</taxon>
        <taxon>Metazoa</taxon>
        <taxon>Ecdysozoa</taxon>
        <taxon>Arthropoda</taxon>
        <taxon>Chelicerata</taxon>
        <taxon>Arachnida</taxon>
        <taxon>Araneae</taxon>
        <taxon>Araneomorphae</taxon>
        <taxon>Entelegynae</taxon>
        <taxon>Araneoidea</taxon>
        <taxon>Nephilidae</taxon>
        <taxon>Trichonephila</taxon>
    </lineage>
</organism>
<dbReference type="Proteomes" id="UP000887159">
    <property type="component" value="Unassembled WGS sequence"/>
</dbReference>
<dbReference type="EMBL" id="BMAU01021328">
    <property type="protein sequence ID" value="GFY14401.1"/>
    <property type="molecule type" value="Genomic_DNA"/>
</dbReference>
<evidence type="ECO:0000313" key="2">
    <source>
        <dbReference type="Proteomes" id="UP000887159"/>
    </source>
</evidence>
<keyword evidence="1" id="KW-0548">Nucleotidyltransferase</keyword>
<dbReference type="InterPro" id="IPR052560">
    <property type="entry name" value="RdDP_mobile_element"/>
</dbReference>
<dbReference type="PANTHER" id="PTHR36688">
    <property type="entry name" value="ENDO/EXONUCLEASE/PHOSPHATASE DOMAIN-CONTAINING PROTEIN"/>
    <property type="match status" value="1"/>
</dbReference>
<keyword evidence="2" id="KW-1185">Reference proteome</keyword>
<dbReference type="PANTHER" id="PTHR36688:SF1">
    <property type="entry name" value="ENDONUCLEASE_EXONUCLEASE_PHOSPHATASE DOMAIN-CONTAINING PROTEIN"/>
    <property type="match status" value="1"/>
</dbReference>
<sequence length="130" mass="14937">MNTIHPHIHPDTKIACYADDIALWYTHRDIALSKKAVNKTLKGIAAWTKDLKLTINADKTNYCIFSTDRRHRGTFNADIKIEDYNIKSVIFPTYLGVTLDSELRFTKNIEQTTIKALRKLNILRKLCGTT</sequence>
<proteinExistence type="predicted"/>
<gene>
    <name evidence="1" type="primary">DDZ39_07815</name>
    <name evidence="1" type="ORF">TNCV_1021661</name>
</gene>